<dbReference type="PANTHER" id="PTHR43420">
    <property type="entry name" value="ACETYLTRANSFERASE"/>
    <property type="match status" value="1"/>
</dbReference>
<feature type="domain" description="N-acetyltransferase" evidence="3">
    <location>
        <begin position="1"/>
        <end position="166"/>
    </location>
</feature>
<protein>
    <submittedName>
        <fullName evidence="4">GNAT family N-acetyltransferase</fullName>
    </submittedName>
</protein>
<keyword evidence="1" id="KW-0808">Transferase</keyword>
<sequence length="166" mass="18965">MQTRELTGKDAESYYELRLEALLNNPDSFITTYEQEKQKPDPIKTTAERLDSHTSRTFGLFEDEKLCGVVTLVKETHPKFAHKATIVAMYVTPDCRRKSGAATLLQSLINFARGINLEVLHLSVVTENQPARALYEQAGFRSYGLERKAIKLPGRYLDEEHMELFL</sequence>
<dbReference type="EMBL" id="JADZSC010000001">
    <property type="protein sequence ID" value="MBH0228667.1"/>
    <property type="molecule type" value="Genomic_DNA"/>
</dbReference>
<keyword evidence="5" id="KW-1185">Reference proteome</keyword>
<dbReference type="Gene3D" id="3.40.630.30">
    <property type="match status" value="1"/>
</dbReference>
<name>A0A931HS44_9BACI</name>
<organism evidence="4 5">
    <name type="scientific">Halobacillus yeomjeoni</name>
    <dbReference type="NCBI Taxonomy" id="311194"/>
    <lineage>
        <taxon>Bacteria</taxon>
        <taxon>Bacillati</taxon>
        <taxon>Bacillota</taxon>
        <taxon>Bacilli</taxon>
        <taxon>Bacillales</taxon>
        <taxon>Bacillaceae</taxon>
        <taxon>Halobacillus</taxon>
    </lineage>
</organism>
<dbReference type="CDD" id="cd04301">
    <property type="entry name" value="NAT_SF"/>
    <property type="match status" value="1"/>
</dbReference>
<keyword evidence="2" id="KW-0012">Acyltransferase</keyword>
<dbReference type="SUPFAM" id="SSF55729">
    <property type="entry name" value="Acyl-CoA N-acyltransferases (Nat)"/>
    <property type="match status" value="1"/>
</dbReference>
<dbReference type="Pfam" id="PF00583">
    <property type="entry name" value="Acetyltransf_1"/>
    <property type="match status" value="1"/>
</dbReference>
<evidence type="ECO:0000256" key="2">
    <source>
        <dbReference type="ARBA" id="ARBA00023315"/>
    </source>
</evidence>
<dbReference type="PROSITE" id="PS51186">
    <property type="entry name" value="GNAT"/>
    <property type="match status" value="1"/>
</dbReference>
<evidence type="ECO:0000313" key="4">
    <source>
        <dbReference type="EMBL" id="MBH0228667.1"/>
    </source>
</evidence>
<proteinExistence type="predicted"/>
<dbReference type="InterPro" id="IPR000182">
    <property type="entry name" value="GNAT_dom"/>
</dbReference>
<dbReference type="Proteomes" id="UP000614490">
    <property type="component" value="Unassembled WGS sequence"/>
</dbReference>
<evidence type="ECO:0000313" key="5">
    <source>
        <dbReference type="Proteomes" id="UP000614490"/>
    </source>
</evidence>
<comment type="caution">
    <text evidence="4">The sequence shown here is derived from an EMBL/GenBank/DDBJ whole genome shotgun (WGS) entry which is preliminary data.</text>
</comment>
<gene>
    <name evidence="4" type="ORF">H0267_00460</name>
</gene>
<dbReference type="RefSeq" id="WP_197315321.1">
    <property type="nucleotide sequence ID" value="NZ_JADZSC010000001.1"/>
</dbReference>
<dbReference type="GO" id="GO:0016747">
    <property type="term" value="F:acyltransferase activity, transferring groups other than amino-acyl groups"/>
    <property type="evidence" value="ECO:0007669"/>
    <property type="project" value="InterPro"/>
</dbReference>
<accession>A0A931HS44</accession>
<reference evidence="4 5" key="1">
    <citation type="journal article" date="2005" name="Int. J. Syst. Evol. Microbiol.">
        <title>Halobacillus yeomjeoni sp. nov., isolated from a marine solar saltern in Korea.</title>
        <authorList>
            <person name="Yoon J.H."/>
            <person name="Kang S.J."/>
            <person name="Lee C.H."/>
            <person name="Oh H.W."/>
            <person name="Oh T.K."/>
        </authorList>
    </citation>
    <scope>NUCLEOTIDE SEQUENCE [LARGE SCALE GENOMIC DNA]</scope>
    <source>
        <strain evidence="4 5">KCTC 3957</strain>
    </source>
</reference>
<dbReference type="AlphaFoldDB" id="A0A931HS44"/>
<evidence type="ECO:0000259" key="3">
    <source>
        <dbReference type="PROSITE" id="PS51186"/>
    </source>
</evidence>
<dbReference type="InterPro" id="IPR050680">
    <property type="entry name" value="YpeA/RimI_acetyltransf"/>
</dbReference>
<dbReference type="InterPro" id="IPR016181">
    <property type="entry name" value="Acyl_CoA_acyltransferase"/>
</dbReference>
<evidence type="ECO:0000256" key="1">
    <source>
        <dbReference type="ARBA" id="ARBA00022679"/>
    </source>
</evidence>